<name>Q6FBQ8_ACIAD</name>
<dbReference type="Gene3D" id="3.40.190.10">
    <property type="entry name" value="Periplasmic binding protein-like II"/>
    <property type="match status" value="2"/>
</dbReference>
<keyword evidence="2" id="KW-0805">Transcription regulation</keyword>
<dbReference type="InterPro" id="IPR000847">
    <property type="entry name" value="LysR_HTH_N"/>
</dbReference>
<evidence type="ECO:0000313" key="7">
    <source>
        <dbReference type="Proteomes" id="UP000000430"/>
    </source>
</evidence>
<dbReference type="KEGG" id="aci:ACIAD1659"/>
<reference evidence="6 7" key="1">
    <citation type="journal article" date="2004" name="Nucleic Acids Res.">
        <title>Unique features revealed by the genome sequence of Acinetobacter sp. ADP1, a versatile and naturally transformation competent bacterium.</title>
        <authorList>
            <person name="Barbe V."/>
            <person name="Vallenet D."/>
            <person name="Fonknechten N."/>
            <person name="Kreimeyer A."/>
            <person name="Oztas S."/>
            <person name="Labarre L."/>
            <person name="Cruveiller S."/>
            <person name="Robert C."/>
            <person name="Duprat S."/>
            <person name="Wincker P."/>
            <person name="Ornston L.N."/>
            <person name="Weissenbach J."/>
            <person name="Marliere P."/>
            <person name="Cohen G.N."/>
            <person name="Medigue C."/>
        </authorList>
    </citation>
    <scope>NUCLEOTIDE SEQUENCE [LARGE SCALE GENOMIC DNA]</scope>
    <source>
        <strain evidence="7">ATCC 33305 / BD413 / ADP1</strain>
    </source>
</reference>
<dbReference type="OrthoDB" id="5526340at2"/>
<dbReference type="GO" id="GO:0043565">
    <property type="term" value="F:sequence-specific DNA binding"/>
    <property type="evidence" value="ECO:0007669"/>
    <property type="project" value="TreeGrafter"/>
</dbReference>
<dbReference type="RefSeq" id="WP_004924909.1">
    <property type="nucleotide sequence ID" value="NC_005966.1"/>
</dbReference>
<dbReference type="PANTHER" id="PTHR30537">
    <property type="entry name" value="HTH-TYPE TRANSCRIPTIONAL REGULATOR"/>
    <property type="match status" value="1"/>
</dbReference>
<evidence type="ECO:0000259" key="5">
    <source>
        <dbReference type="PROSITE" id="PS50931"/>
    </source>
</evidence>
<dbReference type="SUPFAM" id="SSF46785">
    <property type="entry name" value="Winged helix' DNA-binding domain"/>
    <property type="match status" value="1"/>
</dbReference>
<evidence type="ECO:0000256" key="4">
    <source>
        <dbReference type="ARBA" id="ARBA00023163"/>
    </source>
</evidence>
<dbReference type="Pfam" id="PF00126">
    <property type="entry name" value="HTH_1"/>
    <property type="match status" value="1"/>
</dbReference>
<evidence type="ECO:0000313" key="6">
    <source>
        <dbReference type="EMBL" id="CAG68504.1"/>
    </source>
</evidence>
<sequence>MRRMIPSIQSLICFESAAKHKSYTDAAQELSITQSAVSRQIQQLEDFLDIELFSRTRHGVELTQAGEQYYKNIKPLLLGIEHSTLDLMSHKGLGGTLKLGVIPTFATRWLLPRLYRFNEIYPEITIHLETSTKPFLFSDHIFDAAIYAGTPSQIENWPGAKIQFLMQEEVVPVCSPTLIKRHFPDITLKQNQTISLSPEQISQLPLLQQTTRPYIWKEWFTCMGYEYPYAMEGQRHELFSMLAVAATHHLGVALIPQMLLEKELLNRELIVISSLKLVGTRSYYFVYSEQNNNILIQKFIDWLEQEVKNFQNQVV</sequence>
<keyword evidence="4" id="KW-0804">Transcription</keyword>
<dbReference type="FunFam" id="1.10.10.10:FF:000001">
    <property type="entry name" value="LysR family transcriptional regulator"/>
    <property type="match status" value="1"/>
</dbReference>
<dbReference type="PANTHER" id="PTHR30537:SF26">
    <property type="entry name" value="GLYCINE CLEAVAGE SYSTEM TRANSCRIPTIONAL ACTIVATOR"/>
    <property type="match status" value="1"/>
</dbReference>
<accession>Q6FBQ8</accession>
<proteinExistence type="inferred from homology"/>
<dbReference type="Gene3D" id="1.10.10.10">
    <property type="entry name" value="Winged helix-like DNA-binding domain superfamily/Winged helix DNA-binding domain"/>
    <property type="match status" value="1"/>
</dbReference>
<dbReference type="InterPro" id="IPR036388">
    <property type="entry name" value="WH-like_DNA-bd_sf"/>
</dbReference>
<dbReference type="InterPro" id="IPR005119">
    <property type="entry name" value="LysR_subst-bd"/>
</dbReference>
<dbReference type="BioCyc" id="ASP62977:ACIAD_RS07615-MONOMER"/>
<evidence type="ECO:0000256" key="2">
    <source>
        <dbReference type="ARBA" id="ARBA00023015"/>
    </source>
</evidence>
<protein>
    <submittedName>
        <fullName evidence="6">Putative transcriptional regulator (LysR family) putative glycine cleavage system transcriptional activator (Gcv operon activator)(GcvA)</fullName>
    </submittedName>
</protein>
<dbReference type="InterPro" id="IPR036390">
    <property type="entry name" value="WH_DNA-bd_sf"/>
</dbReference>
<evidence type="ECO:0000256" key="1">
    <source>
        <dbReference type="ARBA" id="ARBA00009437"/>
    </source>
</evidence>
<feature type="domain" description="HTH lysR-type" evidence="5">
    <location>
        <begin position="6"/>
        <end position="63"/>
    </location>
</feature>
<keyword evidence="3" id="KW-0238">DNA-binding</keyword>
<dbReference type="eggNOG" id="COG0583">
    <property type="taxonomic scope" value="Bacteria"/>
</dbReference>
<dbReference type="PRINTS" id="PR00039">
    <property type="entry name" value="HTHLYSR"/>
</dbReference>
<dbReference type="GeneID" id="45234044"/>
<dbReference type="GO" id="GO:0003700">
    <property type="term" value="F:DNA-binding transcription factor activity"/>
    <property type="evidence" value="ECO:0007669"/>
    <property type="project" value="InterPro"/>
</dbReference>
<gene>
    <name evidence="6" type="ordered locus">ACIAD1659</name>
</gene>
<dbReference type="SUPFAM" id="SSF53850">
    <property type="entry name" value="Periplasmic binding protein-like II"/>
    <property type="match status" value="1"/>
</dbReference>
<dbReference type="GO" id="GO:0006351">
    <property type="term" value="P:DNA-templated transcription"/>
    <property type="evidence" value="ECO:0007669"/>
    <property type="project" value="TreeGrafter"/>
</dbReference>
<dbReference type="Pfam" id="PF03466">
    <property type="entry name" value="LysR_substrate"/>
    <property type="match status" value="1"/>
</dbReference>
<organism evidence="6 7">
    <name type="scientific">Acinetobacter baylyi (strain ATCC 33305 / BD413 / ADP1)</name>
    <dbReference type="NCBI Taxonomy" id="62977"/>
    <lineage>
        <taxon>Bacteria</taxon>
        <taxon>Pseudomonadati</taxon>
        <taxon>Pseudomonadota</taxon>
        <taxon>Gammaproteobacteria</taxon>
        <taxon>Moraxellales</taxon>
        <taxon>Moraxellaceae</taxon>
        <taxon>Acinetobacter</taxon>
    </lineage>
</organism>
<comment type="similarity">
    <text evidence="1">Belongs to the LysR transcriptional regulatory family.</text>
</comment>
<dbReference type="InterPro" id="IPR058163">
    <property type="entry name" value="LysR-type_TF_proteobact-type"/>
</dbReference>
<dbReference type="PROSITE" id="PS50931">
    <property type="entry name" value="HTH_LYSR"/>
    <property type="match status" value="1"/>
</dbReference>
<dbReference type="AlphaFoldDB" id="Q6FBQ8"/>
<dbReference type="EMBL" id="CR543861">
    <property type="protein sequence ID" value="CAG68504.1"/>
    <property type="molecule type" value="Genomic_DNA"/>
</dbReference>
<dbReference type="HOGENOM" id="CLU_039613_37_1_6"/>
<dbReference type="STRING" id="202950.GCA_001485005_03279"/>
<evidence type="ECO:0000256" key="3">
    <source>
        <dbReference type="ARBA" id="ARBA00023125"/>
    </source>
</evidence>
<dbReference type="Proteomes" id="UP000000430">
    <property type="component" value="Chromosome"/>
</dbReference>